<organism evidence="3 5">
    <name type="scientific">Rhizophagus clarus</name>
    <dbReference type="NCBI Taxonomy" id="94130"/>
    <lineage>
        <taxon>Eukaryota</taxon>
        <taxon>Fungi</taxon>
        <taxon>Fungi incertae sedis</taxon>
        <taxon>Mucoromycota</taxon>
        <taxon>Glomeromycotina</taxon>
        <taxon>Glomeromycetes</taxon>
        <taxon>Glomerales</taxon>
        <taxon>Glomeraceae</taxon>
        <taxon>Rhizophagus</taxon>
    </lineage>
</organism>
<reference evidence="3 5" key="1">
    <citation type="submission" date="2017-11" db="EMBL/GenBank/DDBJ databases">
        <title>The genome of Rhizophagus clarus HR1 reveals common genetic basis of auxotrophy among arbuscular mycorrhizal fungi.</title>
        <authorList>
            <person name="Kobayashi Y."/>
        </authorList>
    </citation>
    <scope>NUCLEOTIDE SEQUENCE [LARGE SCALE GENOMIC DNA]</scope>
    <source>
        <strain evidence="3 5">HR1</strain>
    </source>
</reference>
<dbReference type="Pfam" id="PF00651">
    <property type="entry name" value="BTB"/>
    <property type="match status" value="1"/>
</dbReference>
<dbReference type="OrthoDB" id="6359816at2759"/>
<reference evidence="4" key="2">
    <citation type="submission" date="2019-10" db="EMBL/GenBank/DDBJ databases">
        <title>Conservation and host-specific expression of non-tandemly repeated heterogenous ribosome RNA gene in arbuscular mycorrhizal fungi.</title>
        <authorList>
            <person name="Maeda T."/>
            <person name="Kobayashi Y."/>
            <person name="Nakagawa T."/>
            <person name="Ezawa T."/>
            <person name="Yamaguchi K."/>
            <person name="Bino T."/>
            <person name="Nishimoto Y."/>
            <person name="Shigenobu S."/>
            <person name="Kawaguchi M."/>
        </authorList>
    </citation>
    <scope>NUCLEOTIDE SEQUENCE</scope>
    <source>
        <strain evidence="4">HR1</strain>
    </source>
</reference>
<accession>A0A2Z6SGS9</accession>
<evidence type="ECO:0008006" key="6">
    <source>
        <dbReference type="Google" id="ProtNLM"/>
    </source>
</evidence>
<keyword evidence="5" id="KW-1185">Reference proteome</keyword>
<dbReference type="InterPro" id="IPR011333">
    <property type="entry name" value="SKP1/BTB/POZ_sf"/>
</dbReference>
<dbReference type="InterPro" id="IPR011705">
    <property type="entry name" value="BACK"/>
</dbReference>
<name>A0A2Z6SGS9_9GLOM</name>
<dbReference type="Gene3D" id="3.30.710.10">
    <property type="entry name" value="Potassium Channel Kv1.1, Chain A"/>
    <property type="match status" value="1"/>
</dbReference>
<protein>
    <recommendedName>
        <fullName evidence="6">BTB domain-containing protein</fullName>
    </recommendedName>
</protein>
<dbReference type="Gene3D" id="1.25.40.420">
    <property type="match status" value="1"/>
</dbReference>
<feature type="domain" description="BTB" evidence="1">
    <location>
        <begin position="23"/>
        <end position="96"/>
    </location>
</feature>
<evidence type="ECO:0000313" key="3">
    <source>
        <dbReference type="EMBL" id="GBC09750.1"/>
    </source>
</evidence>
<evidence type="ECO:0000313" key="5">
    <source>
        <dbReference type="Proteomes" id="UP000247702"/>
    </source>
</evidence>
<comment type="caution">
    <text evidence="3">The sequence shown here is derived from an EMBL/GenBank/DDBJ whole genome shotgun (WGS) entry which is preliminary data.</text>
</comment>
<proteinExistence type="predicted"/>
<dbReference type="SMART" id="SM00225">
    <property type="entry name" value="BTB"/>
    <property type="match status" value="1"/>
</dbReference>
<dbReference type="EMBL" id="BLAL01000053">
    <property type="protein sequence ID" value="GES80939.1"/>
    <property type="molecule type" value="Genomic_DNA"/>
</dbReference>
<dbReference type="Proteomes" id="UP000615446">
    <property type="component" value="Unassembled WGS sequence"/>
</dbReference>
<sequence>MTSKFWTELSNDYDKLFDLKLGYDVIIYAGEEPNVKEIHAHSSILCIRSQYFRSAFSNEWAERKDGKFILRKPNVSGNLLNIILRFLYCGNIELKNLLCSDILKLLIAVDELNIQPLISYIQEFLIEHQAEFLYKNPTKILEIVYQHETFTDLWDFCLETICEEPLILFNSDKFIDLKAPLLELLLKRDDLNTDEIDIWDSLLKWCFAQLNMKDDLKKWSKDDITKIEDLLSRFIPLIKFYDIGPEDFFYKVYCYKDILPNDLIHDLLEYHVVPNMKFKSKVAPSRKSNSKLKLDSTLIETNFNSLFASWIDKKESTYYNKKKIPYEFNLLYRSSRDEFNAASFHRNCNKKGATIWIAKIQDSTQLIGGYNPLDWSGTGWKNTSDSFLFTFKDAKNLFNLKIGYVSDGSRAVYCNSNYGPSMGDLVCSDSNNWEYDYLFNGDYPNIGIPASFTVEEYEVFQVVKKQT</sequence>
<dbReference type="PANTHER" id="PTHR24410:SF23">
    <property type="entry name" value="BTB DOMAIN-CONTAINING PROTEIN-RELATED"/>
    <property type="match status" value="1"/>
</dbReference>
<evidence type="ECO:0000313" key="4">
    <source>
        <dbReference type="EMBL" id="GES80939.1"/>
    </source>
</evidence>
<evidence type="ECO:0000259" key="1">
    <source>
        <dbReference type="PROSITE" id="PS50097"/>
    </source>
</evidence>
<dbReference type="PANTHER" id="PTHR24410">
    <property type="entry name" value="HL07962P-RELATED"/>
    <property type="match status" value="1"/>
</dbReference>
<dbReference type="EMBL" id="BEXD01004325">
    <property type="protein sequence ID" value="GBC09750.1"/>
    <property type="molecule type" value="Genomic_DNA"/>
</dbReference>
<dbReference type="PROSITE" id="PS51886">
    <property type="entry name" value="TLDC"/>
    <property type="match status" value="1"/>
</dbReference>
<dbReference type="InterPro" id="IPR051481">
    <property type="entry name" value="BTB-POZ/Galectin-3-binding"/>
</dbReference>
<dbReference type="CDD" id="cd18186">
    <property type="entry name" value="BTB_POZ_ZBTB_KLHL-like"/>
    <property type="match status" value="1"/>
</dbReference>
<dbReference type="Proteomes" id="UP000247702">
    <property type="component" value="Unassembled WGS sequence"/>
</dbReference>
<dbReference type="PROSITE" id="PS50097">
    <property type="entry name" value="BTB"/>
    <property type="match status" value="1"/>
</dbReference>
<gene>
    <name evidence="4" type="ORF">RCL2_000819900</name>
    <name evidence="3" type="ORF">RclHR1_09090008</name>
</gene>
<dbReference type="SUPFAM" id="SSF54695">
    <property type="entry name" value="POZ domain"/>
    <property type="match status" value="1"/>
</dbReference>
<dbReference type="InterPro" id="IPR000210">
    <property type="entry name" value="BTB/POZ_dom"/>
</dbReference>
<feature type="domain" description="TLDc" evidence="2">
    <location>
        <begin position="297"/>
        <end position="463"/>
    </location>
</feature>
<dbReference type="Pfam" id="PF07707">
    <property type="entry name" value="BACK"/>
    <property type="match status" value="1"/>
</dbReference>
<dbReference type="AlphaFoldDB" id="A0A2Z6SGS9"/>
<dbReference type="InterPro" id="IPR006571">
    <property type="entry name" value="TLDc_dom"/>
</dbReference>
<dbReference type="Pfam" id="PF07534">
    <property type="entry name" value="TLD"/>
    <property type="match status" value="1"/>
</dbReference>
<evidence type="ECO:0000259" key="2">
    <source>
        <dbReference type="PROSITE" id="PS51886"/>
    </source>
</evidence>